<keyword evidence="3" id="KW-1185">Reference proteome</keyword>
<evidence type="ECO:0000313" key="3">
    <source>
        <dbReference type="Proteomes" id="UP001139179"/>
    </source>
</evidence>
<name>A0A9X2DRM8_9BACI</name>
<accession>A0A9X2DRM8</accession>
<dbReference type="AlphaFoldDB" id="A0A9X2DRM8"/>
<sequence>MRIARTVSGDICYSEEYQVEKHGSRLFCIDSDCQAPVIFVKRSKTSVAHFKTTGKEGSKHKLGCGFYQSLDMFGTVLKVSEYQESLLKQGGLPESVIRLSLKGIDPDYVPRQVERNTETTKEIDEQNKPKVKDKKDTPQSLSSVKSVARLLQETEPDLLATILFNIGGGRKEPLSSIILDQEKAHKFLWGEQALKINYFVYGTIESITRRDKVIYLNFTTINDVTFSLVVFDKYFKEFTYSDLELQHHKVLVYGKLRKNEFNNQMKTEMVIKSNSYIERLN</sequence>
<evidence type="ECO:0008006" key="4">
    <source>
        <dbReference type="Google" id="ProtNLM"/>
    </source>
</evidence>
<feature type="region of interest" description="Disordered" evidence="1">
    <location>
        <begin position="110"/>
        <end position="140"/>
    </location>
</feature>
<evidence type="ECO:0000256" key="1">
    <source>
        <dbReference type="SAM" id="MobiDB-lite"/>
    </source>
</evidence>
<gene>
    <name evidence="2" type="ORF">M3202_15245</name>
</gene>
<comment type="caution">
    <text evidence="2">The sequence shown here is derived from an EMBL/GenBank/DDBJ whole genome shotgun (WGS) entry which is preliminary data.</text>
</comment>
<feature type="compositionally biased region" description="Basic and acidic residues" evidence="1">
    <location>
        <begin position="112"/>
        <end position="137"/>
    </location>
</feature>
<proteinExistence type="predicted"/>
<protein>
    <recommendedName>
        <fullName evidence="4">OB domain-containing protein</fullName>
    </recommendedName>
</protein>
<evidence type="ECO:0000313" key="2">
    <source>
        <dbReference type="EMBL" id="MCM3715426.1"/>
    </source>
</evidence>
<organism evidence="2 3">
    <name type="scientific">Halalkalibacter oceani</name>
    <dbReference type="NCBI Taxonomy" id="1653776"/>
    <lineage>
        <taxon>Bacteria</taxon>
        <taxon>Bacillati</taxon>
        <taxon>Bacillota</taxon>
        <taxon>Bacilli</taxon>
        <taxon>Bacillales</taxon>
        <taxon>Bacillaceae</taxon>
        <taxon>Halalkalibacter</taxon>
    </lineage>
</organism>
<reference evidence="2" key="1">
    <citation type="submission" date="2022-05" db="EMBL/GenBank/DDBJ databases">
        <title>Comparative Genomics of Spacecraft Associated Microbes.</title>
        <authorList>
            <person name="Tran M.T."/>
            <person name="Wright A."/>
            <person name="Seuylemezian A."/>
            <person name="Eisen J."/>
            <person name="Coil D."/>
        </authorList>
    </citation>
    <scope>NUCLEOTIDE SEQUENCE</scope>
    <source>
        <strain evidence="2">214.1.1</strain>
    </source>
</reference>
<dbReference type="RefSeq" id="WP_251224175.1">
    <property type="nucleotide sequence ID" value="NZ_JAMBOL010000015.1"/>
</dbReference>
<dbReference type="EMBL" id="JAMBOL010000015">
    <property type="protein sequence ID" value="MCM3715426.1"/>
    <property type="molecule type" value="Genomic_DNA"/>
</dbReference>
<dbReference type="Proteomes" id="UP001139179">
    <property type="component" value="Unassembled WGS sequence"/>
</dbReference>